<dbReference type="GO" id="GO:0003677">
    <property type="term" value="F:DNA binding"/>
    <property type="evidence" value="ECO:0007669"/>
    <property type="project" value="UniProtKB-KW"/>
</dbReference>
<proteinExistence type="inferred from homology"/>
<dbReference type="PROSITE" id="PS51898">
    <property type="entry name" value="TYR_RECOMBINASE"/>
    <property type="match status" value="1"/>
</dbReference>
<dbReference type="InterPro" id="IPR050090">
    <property type="entry name" value="Tyrosine_recombinase_XerCD"/>
</dbReference>
<evidence type="ECO:0000256" key="2">
    <source>
        <dbReference type="ARBA" id="ARBA00023125"/>
    </source>
</evidence>
<feature type="domain" description="Tyr recombinase" evidence="4">
    <location>
        <begin position="1"/>
        <end position="179"/>
    </location>
</feature>
<keyword evidence="6" id="KW-1185">Reference proteome</keyword>
<evidence type="ECO:0000256" key="3">
    <source>
        <dbReference type="ARBA" id="ARBA00023172"/>
    </source>
</evidence>
<gene>
    <name evidence="5" type="ORF">D4T97_010000</name>
</gene>
<protein>
    <submittedName>
        <fullName evidence="5">Site-specific integrase</fullName>
    </submittedName>
</protein>
<keyword evidence="3" id="KW-0233">DNA recombination</keyword>
<evidence type="ECO:0000313" key="5">
    <source>
        <dbReference type="EMBL" id="RST75556.1"/>
    </source>
</evidence>
<evidence type="ECO:0000259" key="4">
    <source>
        <dbReference type="PROSITE" id="PS51898"/>
    </source>
</evidence>
<dbReference type="CDD" id="cd01189">
    <property type="entry name" value="INT_ICEBs1_C_like"/>
    <property type="match status" value="1"/>
</dbReference>
<keyword evidence="2" id="KW-0238">DNA-binding</keyword>
<dbReference type="GO" id="GO:0006310">
    <property type="term" value="P:DNA recombination"/>
    <property type="evidence" value="ECO:0007669"/>
    <property type="project" value="UniProtKB-KW"/>
</dbReference>
<dbReference type="PANTHER" id="PTHR30349:SF41">
    <property type="entry name" value="INTEGRASE_RECOMBINASE PROTEIN MJ0367-RELATED"/>
    <property type="match status" value="1"/>
</dbReference>
<accession>A0A429Y317</accession>
<dbReference type="AlphaFoldDB" id="A0A429Y317"/>
<dbReference type="Proteomes" id="UP000287156">
    <property type="component" value="Unassembled WGS sequence"/>
</dbReference>
<name>A0A429Y317_9BACI</name>
<organism evidence="5 6">
    <name type="scientific">Siminovitchia acidinfaciens</name>
    <dbReference type="NCBI Taxonomy" id="2321395"/>
    <lineage>
        <taxon>Bacteria</taxon>
        <taxon>Bacillati</taxon>
        <taxon>Bacillota</taxon>
        <taxon>Bacilli</taxon>
        <taxon>Bacillales</taxon>
        <taxon>Bacillaceae</taxon>
        <taxon>Siminovitchia</taxon>
    </lineage>
</organism>
<evidence type="ECO:0000256" key="1">
    <source>
        <dbReference type="ARBA" id="ARBA00008857"/>
    </source>
</evidence>
<dbReference type="InterPro" id="IPR013762">
    <property type="entry name" value="Integrase-like_cat_sf"/>
</dbReference>
<dbReference type="SUPFAM" id="SSF56349">
    <property type="entry name" value="DNA breaking-rejoining enzymes"/>
    <property type="match status" value="1"/>
</dbReference>
<reference evidence="5" key="1">
    <citation type="submission" date="2018-12" db="EMBL/GenBank/DDBJ databases">
        <authorList>
            <person name="Sun L."/>
            <person name="Chen Z."/>
        </authorList>
    </citation>
    <scope>NUCLEOTIDE SEQUENCE [LARGE SCALE GENOMIC DNA]</scope>
    <source>
        <strain evidence="5">3-2-2</strain>
    </source>
</reference>
<dbReference type="InterPro" id="IPR002104">
    <property type="entry name" value="Integrase_catalytic"/>
</dbReference>
<comment type="similarity">
    <text evidence="1">Belongs to the 'phage' integrase family.</text>
</comment>
<dbReference type="PANTHER" id="PTHR30349">
    <property type="entry name" value="PHAGE INTEGRASE-RELATED"/>
    <property type="match status" value="1"/>
</dbReference>
<dbReference type="Gene3D" id="1.10.443.10">
    <property type="entry name" value="Intergrase catalytic core"/>
    <property type="match status" value="1"/>
</dbReference>
<dbReference type="Pfam" id="PF00589">
    <property type="entry name" value="Phage_integrase"/>
    <property type="match status" value="1"/>
</dbReference>
<evidence type="ECO:0000313" key="6">
    <source>
        <dbReference type="Proteomes" id="UP000287156"/>
    </source>
</evidence>
<comment type="caution">
    <text evidence="5">The sequence shown here is derived from an EMBL/GenBank/DDBJ whole genome shotgun (WGS) entry which is preliminary data.</text>
</comment>
<dbReference type="GO" id="GO:0015074">
    <property type="term" value="P:DNA integration"/>
    <property type="evidence" value="ECO:0007669"/>
    <property type="project" value="InterPro"/>
</dbReference>
<sequence length="192" mass="21828">MAQSNPKVIINHTGMRRGELLGLKWSNIDFNKKRIYVTHLLYYVSGQGLVLQSPKTSSGNRNISITDEIIDELQSYKLKKQEQLLKVGMKLNDEHFIISSFGGEPLNPNTIHKQFLYDVKLAGVKRIRFHDLRHTHATIMLEIGENPKVVSERLGHSNVSITLNKYSHVTPNLQDSSAENFTKALSHSHSKQ</sequence>
<dbReference type="EMBL" id="QYTV02000003">
    <property type="protein sequence ID" value="RST75556.1"/>
    <property type="molecule type" value="Genomic_DNA"/>
</dbReference>
<dbReference type="InterPro" id="IPR011010">
    <property type="entry name" value="DNA_brk_join_enz"/>
</dbReference>